<keyword evidence="3" id="KW-1133">Transmembrane helix</keyword>
<protein>
    <submittedName>
        <fullName evidence="4">Uncharacterized protein</fullName>
    </submittedName>
</protein>
<feature type="region of interest" description="Disordered" evidence="2">
    <location>
        <begin position="383"/>
        <end position="405"/>
    </location>
</feature>
<keyword evidence="3" id="KW-0472">Membrane</keyword>
<organism evidence="4">
    <name type="scientific">Oryza sativa subsp. japonica</name>
    <name type="common">Rice</name>
    <dbReference type="NCBI Taxonomy" id="39947"/>
    <lineage>
        <taxon>Eukaryota</taxon>
        <taxon>Viridiplantae</taxon>
        <taxon>Streptophyta</taxon>
        <taxon>Embryophyta</taxon>
        <taxon>Tracheophyta</taxon>
        <taxon>Spermatophyta</taxon>
        <taxon>Magnoliopsida</taxon>
        <taxon>Liliopsida</taxon>
        <taxon>Poales</taxon>
        <taxon>Poaceae</taxon>
        <taxon>BOP clade</taxon>
        <taxon>Oryzoideae</taxon>
        <taxon>Oryzeae</taxon>
        <taxon>Oryzinae</taxon>
        <taxon>Oryza</taxon>
        <taxon>Oryza sativa</taxon>
    </lineage>
</organism>
<feature type="compositionally biased region" description="Basic residues" evidence="2">
    <location>
        <begin position="269"/>
        <end position="286"/>
    </location>
</feature>
<keyword evidence="3" id="KW-0812">Transmembrane</keyword>
<accession>Q10IW6</accession>
<proteinExistence type="predicted"/>
<evidence type="ECO:0000256" key="3">
    <source>
        <dbReference type="SAM" id="Phobius"/>
    </source>
</evidence>
<name>Q10IW6_ORYSJ</name>
<feature type="region of interest" description="Disordered" evidence="2">
    <location>
        <begin position="247"/>
        <end position="348"/>
    </location>
</feature>
<gene>
    <name evidence="4" type="ordered locus">LOC_Os03g32850</name>
</gene>
<reference evidence="4" key="1">
    <citation type="journal article" date="2005" name="Genome Res.">
        <title>Sequence, annotation, and analysis of synteny between rice chromosome 3 and diverged grass species.</title>
        <authorList>
            <consortium name="Rice Chromosome 3 Sequencing Consortium"/>
            <person name="Buell C.R."/>
            <person name="Yuan Q."/>
            <person name="Ouyang S."/>
            <person name="Liu J."/>
            <person name="Zhu W."/>
            <person name="Wang A."/>
            <person name="Maiti R."/>
            <person name="Haas B."/>
            <person name="Wortman J."/>
            <person name="Pertea M."/>
            <person name="Jones K.M."/>
            <person name="Kim M."/>
            <person name="Overton L."/>
            <person name="Tsitrin T."/>
            <person name="Fadrosh D."/>
            <person name="Bera J."/>
            <person name="Weaver B."/>
            <person name="Jin S."/>
            <person name="Johri S."/>
            <person name="Reardon M."/>
            <person name="Webb K."/>
            <person name="Hill J."/>
            <person name="Moffat K."/>
            <person name="Tallon L."/>
            <person name="Van Aken S."/>
            <person name="Lewis M."/>
            <person name="Utterback T."/>
            <person name="Feldblyum T."/>
            <person name="Zismann V."/>
            <person name="Iobst S."/>
            <person name="Hsiao J."/>
            <person name="de Vazeille A.R."/>
            <person name="Salzberg S.L."/>
            <person name="White O."/>
            <person name="Fraser C."/>
            <person name="Yu Y."/>
            <person name="Kim H."/>
            <person name="Rambo T."/>
            <person name="Currie J."/>
            <person name="Collura K."/>
            <person name="Kernodle-Thompson S."/>
            <person name="Wei F."/>
            <person name="Kudrna K."/>
            <person name="Ammiraju J.S."/>
            <person name="Luo M."/>
            <person name="Goicoechea J.L."/>
            <person name="Wing R.A."/>
            <person name="Henry D."/>
            <person name="Oates R."/>
            <person name="Palmer M."/>
            <person name="Pries G."/>
            <person name="Saski C."/>
            <person name="Simmons J."/>
            <person name="Soderlund C."/>
            <person name="Nelson W."/>
            <person name="de la Bastide M."/>
            <person name="Spiegel L."/>
            <person name="Nascimento L."/>
            <person name="Huang E."/>
            <person name="Preston R."/>
            <person name="Zutavern T."/>
            <person name="Palmer L."/>
            <person name="O'Shaughnessy A."/>
            <person name="Dike S."/>
            <person name="McCombie W.R."/>
            <person name="Minx P."/>
            <person name="Cordum H."/>
            <person name="Wilson R."/>
            <person name="Jin W."/>
            <person name="Lee H.R."/>
            <person name="Jiang J."/>
            <person name="Jackson S."/>
        </authorList>
    </citation>
    <scope>NUCLEOTIDE SEQUENCE [LARGE SCALE GENOMIC DNA]</scope>
</reference>
<feature type="compositionally biased region" description="Acidic residues" evidence="2">
    <location>
        <begin position="293"/>
        <end position="315"/>
    </location>
</feature>
<evidence type="ECO:0000256" key="1">
    <source>
        <dbReference type="SAM" id="Coils"/>
    </source>
</evidence>
<sequence>MAPRKPNPASAKGPDPGRIDNDTTAFLVISLIDDGELVKLTVVTPAGTKKTMFGSMNFNVRPEHSDLWPVNAAMSKWDRHWMARWFYHTIPFEAGSESAKALRCRRRAIAPNRKPKIAVDGAMEERFALLRKVCSRISCRDLVEEFCMLLIFPSPIRGKSRLTKMKRSTVCRSWFFLRGRTVRLRFRYALMCFAIFPGSTLNMATPFIFTVLTLDQADAKARRMIGDVSVIEYSQLLTRQAAGRVDRVYDGELPPRANPHKADDDTGPSRKRTHGQVRLAPRKQRVHASFNSDADDEDDVEERDGEEEREEEEGADAAAGKAADEAVENHAETPGYTPTTSPGHNDTGGAKALVAFSAGKVAKGCPVKKAAKKKGLVDVARVFSDDESSDKSPTSPTGRSLDLSTAPVLPIDASGAGGSAAARASASTDRVVKAAARVFGSPLRQPIVSLLVKPKGKGAAVETSAPEYSLAAPHFAPGDFETRAELIPFVEGVSNLVSPVGTLSLFTELNEFDEGYSAIKSLAVRILAAHCSIERTVRARLDRFRIHLRAKDDEIGRMSLEMEALANTLKEKGREARAEVDRLKAELEKGREARAEVDRLMAELKKEKAHSAVLTDYYNLTEPKIEALDLEVSKAEASAAEESQRFSREMAKATESAKTVCQMLRLALFDMGVRVRGVPAEDASAFDFSEWTQQAAGVVSDCATAYGDCCARVSAAFTMGLLHQFGCEHVAEFPNYAKGEWEGVRRKLCTAPSGNWRSKNEKFVVLKGLPKVRCPFRPIYREMCFDSHPLQEFERHLAPLFAPREHHPW</sequence>
<keyword evidence="1" id="KW-0175">Coiled coil</keyword>
<feature type="transmembrane region" description="Helical" evidence="3">
    <location>
        <begin position="188"/>
        <end position="214"/>
    </location>
</feature>
<evidence type="ECO:0000256" key="2">
    <source>
        <dbReference type="SAM" id="MobiDB-lite"/>
    </source>
</evidence>
<feature type="compositionally biased region" description="Basic and acidic residues" evidence="2">
    <location>
        <begin position="322"/>
        <end position="331"/>
    </location>
</feature>
<dbReference type="AlphaFoldDB" id="Q10IW6"/>
<dbReference type="EMBL" id="DP000009">
    <property type="protein sequence ID" value="ABF96873.1"/>
    <property type="molecule type" value="Genomic_DNA"/>
</dbReference>
<reference evidence="4" key="2">
    <citation type="submission" date="2006-06" db="EMBL/GenBank/DDBJ databases">
        <authorList>
            <person name="Buell R."/>
            <person name="Wing R.A."/>
            <person name="McCombie W.A."/>
            <person name="Ouyang S."/>
        </authorList>
    </citation>
    <scope>NUCLEOTIDE SEQUENCE</scope>
</reference>
<feature type="coiled-coil region" evidence="1">
    <location>
        <begin position="566"/>
        <end position="645"/>
    </location>
</feature>
<evidence type="ECO:0000313" key="4">
    <source>
        <dbReference type="EMBL" id="ABF96873.1"/>
    </source>
</evidence>